<dbReference type="EMBL" id="JANJYI010000004">
    <property type="protein sequence ID" value="KAK2652029.1"/>
    <property type="molecule type" value="Genomic_DNA"/>
</dbReference>
<comment type="caution">
    <text evidence="2">The sequence shown here is derived from an EMBL/GenBank/DDBJ whole genome shotgun (WGS) entry which is preliminary data.</text>
</comment>
<dbReference type="InterPro" id="IPR036397">
    <property type="entry name" value="RNaseH_sf"/>
</dbReference>
<dbReference type="InterPro" id="IPR044730">
    <property type="entry name" value="RNase_H-like_dom_plant"/>
</dbReference>
<gene>
    <name evidence="2" type="ORF">Ddye_011885</name>
</gene>
<dbReference type="Proteomes" id="UP001280121">
    <property type="component" value="Unassembled WGS sequence"/>
</dbReference>
<dbReference type="GO" id="GO:0004523">
    <property type="term" value="F:RNA-DNA hybrid ribonuclease activity"/>
    <property type="evidence" value="ECO:0007669"/>
    <property type="project" value="InterPro"/>
</dbReference>
<name>A0AAE0CHS5_9ROSI</name>
<proteinExistence type="predicted"/>
<dbReference type="AlphaFoldDB" id="A0AAE0CHS5"/>
<sequence length="160" mass="18097">MLILLNIKDYCVDRRKSKFPRMEEWIQTLEDLLKFNVDGSARGNPCPASIGGVLKNHLGKTVCFFSEYIGFQDAITTEIRAIARGCEIIKARPDLAVKRIEIMSDSKIAVSWINNVGFGSITRVQTIYDIRKCLEDFGTITILFCARDFNMVADQLAKKV</sequence>
<dbReference type="PANTHER" id="PTHR47723">
    <property type="entry name" value="OS05G0353850 PROTEIN"/>
    <property type="match status" value="1"/>
</dbReference>
<dbReference type="SUPFAM" id="SSF53098">
    <property type="entry name" value="Ribonuclease H-like"/>
    <property type="match status" value="1"/>
</dbReference>
<keyword evidence="3" id="KW-1185">Reference proteome</keyword>
<dbReference type="PANTHER" id="PTHR47723:SF22">
    <property type="entry name" value="RNASE H TYPE-1 DOMAIN-CONTAINING PROTEIN"/>
    <property type="match status" value="1"/>
</dbReference>
<dbReference type="InterPro" id="IPR053151">
    <property type="entry name" value="RNase_H-like"/>
</dbReference>
<evidence type="ECO:0000313" key="2">
    <source>
        <dbReference type="EMBL" id="KAK2652029.1"/>
    </source>
</evidence>
<feature type="domain" description="RNase H type-1" evidence="1">
    <location>
        <begin position="36"/>
        <end position="159"/>
    </location>
</feature>
<dbReference type="Gene3D" id="3.30.420.10">
    <property type="entry name" value="Ribonuclease H-like superfamily/Ribonuclease H"/>
    <property type="match status" value="1"/>
</dbReference>
<evidence type="ECO:0000259" key="1">
    <source>
        <dbReference type="Pfam" id="PF13456"/>
    </source>
</evidence>
<evidence type="ECO:0000313" key="3">
    <source>
        <dbReference type="Proteomes" id="UP001280121"/>
    </source>
</evidence>
<dbReference type="InterPro" id="IPR012337">
    <property type="entry name" value="RNaseH-like_sf"/>
</dbReference>
<accession>A0AAE0CHS5</accession>
<dbReference type="CDD" id="cd06222">
    <property type="entry name" value="RNase_H_like"/>
    <property type="match status" value="1"/>
</dbReference>
<dbReference type="GO" id="GO:0003676">
    <property type="term" value="F:nucleic acid binding"/>
    <property type="evidence" value="ECO:0007669"/>
    <property type="project" value="InterPro"/>
</dbReference>
<protein>
    <recommendedName>
        <fullName evidence="1">RNase H type-1 domain-containing protein</fullName>
    </recommendedName>
</protein>
<dbReference type="InterPro" id="IPR002156">
    <property type="entry name" value="RNaseH_domain"/>
</dbReference>
<reference evidence="2" key="1">
    <citation type="journal article" date="2023" name="Plant J.">
        <title>Genome sequences and population genomics provide insights into the demographic history, inbreeding, and mutation load of two 'living fossil' tree species of Dipteronia.</title>
        <authorList>
            <person name="Feng Y."/>
            <person name="Comes H.P."/>
            <person name="Chen J."/>
            <person name="Zhu S."/>
            <person name="Lu R."/>
            <person name="Zhang X."/>
            <person name="Li P."/>
            <person name="Qiu J."/>
            <person name="Olsen K.M."/>
            <person name="Qiu Y."/>
        </authorList>
    </citation>
    <scope>NUCLEOTIDE SEQUENCE</scope>
    <source>
        <strain evidence="2">KIB01</strain>
    </source>
</reference>
<organism evidence="2 3">
    <name type="scientific">Dipteronia dyeriana</name>
    <dbReference type="NCBI Taxonomy" id="168575"/>
    <lineage>
        <taxon>Eukaryota</taxon>
        <taxon>Viridiplantae</taxon>
        <taxon>Streptophyta</taxon>
        <taxon>Embryophyta</taxon>
        <taxon>Tracheophyta</taxon>
        <taxon>Spermatophyta</taxon>
        <taxon>Magnoliopsida</taxon>
        <taxon>eudicotyledons</taxon>
        <taxon>Gunneridae</taxon>
        <taxon>Pentapetalae</taxon>
        <taxon>rosids</taxon>
        <taxon>malvids</taxon>
        <taxon>Sapindales</taxon>
        <taxon>Sapindaceae</taxon>
        <taxon>Hippocastanoideae</taxon>
        <taxon>Acereae</taxon>
        <taxon>Dipteronia</taxon>
    </lineage>
</organism>
<dbReference type="Pfam" id="PF13456">
    <property type="entry name" value="RVT_3"/>
    <property type="match status" value="1"/>
</dbReference>